<dbReference type="GO" id="GO:0006353">
    <property type="term" value="P:DNA-templated transcription termination"/>
    <property type="evidence" value="ECO:0007669"/>
    <property type="project" value="UniProtKB-KW"/>
</dbReference>
<protein>
    <recommendedName>
        <fullName evidence="7">S1 motif domain-containing protein</fullName>
    </recommendedName>
</protein>
<dbReference type="InterPro" id="IPR015946">
    <property type="entry name" value="KH_dom-like_a/b"/>
</dbReference>
<dbReference type="Gene3D" id="3.30.300.20">
    <property type="match status" value="2"/>
</dbReference>
<dbReference type="InterPro" id="IPR058582">
    <property type="entry name" value="KH_NusA_2nd"/>
</dbReference>
<evidence type="ECO:0000256" key="1">
    <source>
        <dbReference type="ARBA" id="ARBA00022472"/>
    </source>
</evidence>
<dbReference type="FunFam" id="3.30.300.20:FF:000005">
    <property type="entry name" value="Transcription termination/antitermination protein NusA"/>
    <property type="match status" value="1"/>
</dbReference>
<dbReference type="FunFam" id="1.10.150.20:FF:000018">
    <property type="entry name" value="Transcription termination/antitermination protein NusA"/>
    <property type="match status" value="1"/>
</dbReference>
<dbReference type="Pfam" id="PF08529">
    <property type="entry name" value="NusA_N"/>
    <property type="match status" value="1"/>
</dbReference>
<keyword evidence="6" id="KW-0804">Transcription</keyword>
<dbReference type="InterPro" id="IPR003029">
    <property type="entry name" value="S1_domain"/>
</dbReference>
<dbReference type="NCBIfam" id="TIGR01954">
    <property type="entry name" value="nusA_Cterm_rpt"/>
    <property type="match status" value="2"/>
</dbReference>
<dbReference type="AlphaFoldDB" id="A0A1J5SM38"/>
<evidence type="ECO:0000259" key="7">
    <source>
        <dbReference type="PROSITE" id="PS50126"/>
    </source>
</evidence>
<feature type="domain" description="S1 motif" evidence="7">
    <location>
        <begin position="138"/>
        <end position="202"/>
    </location>
</feature>
<dbReference type="InterPro" id="IPR030842">
    <property type="entry name" value="TF_NusA_bacterial"/>
</dbReference>
<dbReference type="InterPro" id="IPR013735">
    <property type="entry name" value="TF_NusA_N"/>
</dbReference>
<dbReference type="SMART" id="SM00316">
    <property type="entry name" value="S1"/>
    <property type="match status" value="1"/>
</dbReference>
<dbReference type="InterPro" id="IPR004087">
    <property type="entry name" value="KH_dom"/>
</dbReference>
<dbReference type="Gene3D" id="2.40.50.140">
    <property type="entry name" value="Nucleic acid-binding proteins"/>
    <property type="match status" value="1"/>
</dbReference>
<dbReference type="InterPro" id="IPR012340">
    <property type="entry name" value="NA-bd_OB-fold"/>
</dbReference>
<evidence type="ECO:0000313" key="8">
    <source>
        <dbReference type="EMBL" id="OIR09546.1"/>
    </source>
</evidence>
<dbReference type="EMBL" id="MLJW01000026">
    <property type="protein sequence ID" value="OIR09546.1"/>
    <property type="molecule type" value="Genomic_DNA"/>
</dbReference>
<dbReference type="PANTHER" id="PTHR22648">
    <property type="entry name" value="TRANSCRIPTION TERMINATION FACTOR NUSA"/>
    <property type="match status" value="1"/>
</dbReference>
<dbReference type="InterPro" id="IPR010214">
    <property type="entry name" value="Tscrpt_termin_fac_NusA_C_rpt"/>
</dbReference>
<dbReference type="Pfam" id="PF14520">
    <property type="entry name" value="HHH_5"/>
    <property type="match status" value="1"/>
</dbReference>
<dbReference type="CDD" id="cd22529">
    <property type="entry name" value="KH-II_NusA_rpt2"/>
    <property type="match status" value="1"/>
</dbReference>
<keyword evidence="2" id="KW-0963">Cytoplasm</keyword>
<dbReference type="Pfam" id="PF13184">
    <property type="entry name" value="KH_NusA_1st"/>
    <property type="match status" value="1"/>
</dbReference>
<dbReference type="Gene3D" id="3.30.1480.10">
    <property type="entry name" value="NusA, N-terminal domain"/>
    <property type="match status" value="1"/>
</dbReference>
<dbReference type="FunFam" id="3.30.300.20:FF:000002">
    <property type="entry name" value="Transcription termination/antitermination protein NusA"/>
    <property type="match status" value="1"/>
</dbReference>
<evidence type="ECO:0000256" key="5">
    <source>
        <dbReference type="ARBA" id="ARBA00023015"/>
    </source>
</evidence>
<dbReference type="PROSITE" id="PS50084">
    <property type="entry name" value="KH_TYPE_1"/>
    <property type="match status" value="1"/>
</dbReference>
<name>A0A1J5SM38_9ZZZZ</name>
<evidence type="ECO:0000256" key="2">
    <source>
        <dbReference type="ARBA" id="ARBA00022490"/>
    </source>
</evidence>
<evidence type="ECO:0000256" key="3">
    <source>
        <dbReference type="ARBA" id="ARBA00022814"/>
    </source>
</evidence>
<dbReference type="InterPro" id="IPR036555">
    <property type="entry name" value="NusA_N_sf"/>
</dbReference>
<dbReference type="Pfam" id="PF26594">
    <property type="entry name" value="KH_NusA_2nd"/>
    <property type="match status" value="1"/>
</dbReference>
<dbReference type="InterPro" id="IPR010995">
    <property type="entry name" value="DNA_repair_Rad51/TF_NusA_a-hlx"/>
</dbReference>
<gene>
    <name evidence="8" type="ORF">GALL_83870</name>
</gene>
<keyword evidence="4" id="KW-0694">RNA-binding</keyword>
<keyword evidence="3" id="KW-0889">Transcription antitermination</keyword>
<dbReference type="CDD" id="cd04455">
    <property type="entry name" value="S1_NusA"/>
    <property type="match status" value="1"/>
</dbReference>
<keyword evidence="5" id="KW-0805">Transcription regulation</keyword>
<dbReference type="PROSITE" id="PS50126">
    <property type="entry name" value="S1"/>
    <property type="match status" value="1"/>
</dbReference>
<organism evidence="8">
    <name type="scientific">mine drainage metagenome</name>
    <dbReference type="NCBI Taxonomy" id="410659"/>
    <lineage>
        <taxon>unclassified sequences</taxon>
        <taxon>metagenomes</taxon>
        <taxon>ecological metagenomes</taxon>
    </lineage>
</organism>
<evidence type="ECO:0000256" key="6">
    <source>
        <dbReference type="ARBA" id="ARBA00023163"/>
    </source>
</evidence>
<dbReference type="InterPro" id="IPR010213">
    <property type="entry name" value="TF_NusA"/>
</dbReference>
<dbReference type="SUPFAM" id="SSF54814">
    <property type="entry name" value="Prokaryotic type KH domain (KH-domain type II)"/>
    <property type="match status" value="2"/>
</dbReference>
<dbReference type="SUPFAM" id="SSF69705">
    <property type="entry name" value="Transcription factor NusA, N-terminal domain"/>
    <property type="match status" value="1"/>
</dbReference>
<dbReference type="InterPro" id="IPR025249">
    <property type="entry name" value="TF_NusA_KH_1st"/>
</dbReference>
<dbReference type="GO" id="GO:0005829">
    <property type="term" value="C:cytosol"/>
    <property type="evidence" value="ECO:0007669"/>
    <property type="project" value="TreeGrafter"/>
</dbReference>
<dbReference type="GO" id="GO:0000166">
    <property type="term" value="F:nucleotide binding"/>
    <property type="evidence" value="ECO:0007669"/>
    <property type="project" value="InterPro"/>
</dbReference>
<sequence>MSREVLLLVDALAREKNVDKEIVFGALESALASATKKRFSDEEADVRVSIDRQTGVYESFRRWQVMDDETFETPELHIKLNEAEKRVPGIQLDDFIEEPLENIDFGRIGAQAAKQVIFQKIRDAEREQILADFMERNEHLVSGTIKRIERGNAIVEFGKIEALLPRDQMIPKENLRVGDRVRAYLLRVDRTVRGPQIVLSRITTEFLSKLFELEVPEIEEGLLEIVSAARDPGSRAKIAVRSHDQRLDPIGTCVGMRGSRVQAVTNELAGERVDIILWSDDAATYVINALAPAEVGSIVVDEDKHSMDVVVEEENLAQAIGRGGQNVRLASEMTGWEINLMTVEQSAEKNEQEFSKVRDLFVAKLDVDEEVADILVQEGFNTLEEVAYVPLEEMQAIESFDEATVNELRSRARNALLTEAIANEEQVEHNIEDLLKIEGMDEETARALAGKGVGTQEQLADLDGDELMEITGMDAERANQLIMTARAPWFI</sequence>
<dbReference type="Pfam" id="PF00575">
    <property type="entry name" value="S1"/>
    <property type="match status" value="1"/>
</dbReference>
<dbReference type="SUPFAM" id="SSF50249">
    <property type="entry name" value="Nucleic acid-binding proteins"/>
    <property type="match status" value="1"/>
</dbReference>
<dbReference type="PANTHER" id="PTHR22648:SF0">
    <property type="entry name" value="TRANSCRIPTION TERMINATION_ANTITERMINATION PROTEIN NUSA"/>
    <property type="match status" value="1"/>
</dbReference>
<dbReference type="GO" id="GO:0003723">
    <property type="term" value="F:RNA binding"/>
    <property type="evidence" value="ECO:0007669"/>
    <property type="project" value="UniProtKB-KW"/>
</dbReference>
<comment type="caution">
    <text evidence="8">The sequence shown here is derived from an EMBL/GenBank/DDBJ whole genome shotgun (WGS) entry which is preliminary data.</text>
</comment>
<proteinExistence type="inferred from homology"/>
<dbReference type="GO" id="GO:0003700">
    <property type="term" value="F:DNA-binding transcription factor activity"/>
    <property type="evidence" value="ECO:0007669"/>
    <property type="project" value="InterPro"/>
</dbReference>
<dbReference type="InterPro" id="IPR009019">
    <property type="entry name" value="KH_sf_prok-type"/>
</dbReference>
<dbReference type="Gene3D" id="1.10.150.20">
    <property type="entry name" value="5' to 3' exonuclease, C-terminal subdomain"/>
    <property type="match status" value="2"/>
</dbReference>
<dbReference type="CDD" id="cd02134">
    <property type="entry name" value="KH-II_NusA_rpt1"/>
    <property type="match status" value="1"/>
</dbReference>
<dbReference type="SUPFAM" id="SSF47794">
    <property type="entry name" value="Rad51 N-terminal domain-like"/>
    <property type="match status" value="2"/>
</dbReference>
<dbReference type="NCBIfam" id="TIGR01953">
    <property type="entry name" value="NusA"/>
    <property type="match status" value="1"/>
</dbReference>
<accession>A0A1J5SM38</accession>
<keyword evidence="1" id="KW-0806">Transcription termination</keyword>
<dbReference type="GO" id="GO:0031564">
    <property type="term" value="P:transcription antitermination"/>
    <property type="evidence" value="ECO:0007669"/>
    <property type="project" value="UniProtKB-KW"/>
</dbReference>
<reference evidence="8" key="1">
    <citation type="submission" date="2016-10" db="EMBL/GenBank/DDBJ databases">
        <title>Sequence of Gallionella enrichment culture.</title>
        <authorList>
            <person name="Poehlein A."/>
            <person name="Muehling M."/>
            <person name="Daniel R."/>
        </authorList>
    </citation>
    <scope>NUCLEOTIDE SEQUENCE</scope>
</reference>
<dbReference type="HAMAP" id="MF_00945_B">
    <property type="entry name" value="NusA_B"/>
    <property type="match status" value="1"/>
</dbReference>
<evidence type="ECO:0000256" key="4">
    <source>
        <dbReference type="ARBA" id="ARBA00022884"/>
    </source>
</evidence>
<dbReference type="SMART" id="SM00322">
    <property type="entry name" value="KH"/>
    <property type="match status" value="2"/>
</dbReference>